<sequence length="123" mass="14377">MRERRLKKYLVEEERYNLPMPKPRRVYSSTTFKPDKGEAIKSRLHNIIKMNLKQNPESDIKDLKKIEEERKKVSRYTYDALDGQYGSYLSLGQVLCDDLPIEYYPTSVGLPTAPSNYENADAK</sequence>
<dbReference type="EMBL" id="JAEPRE010000094">
    <property type="protein sequence ID" value="KAG2232967.1"/>
    <property type="molecule type" value="Genomic_DNA"/>
</dbReference>
<accession>A0A8H7SPJ3</accession>
<protein>
    <submittedName>
        <fullName evidence="1">Uncharacterized protein</fullName>
    </submittedName>
</protein>
<dbReference type="Proteomes" id="UP000613177">
    <property type="component" value="Unassembled WGS sequence"/>
</dbReference>
<dbReference type="AlphaFoldDB" id="A0A8H7SPJ3"/>
<organism evidence="1 2">
    <name type="scientific">Thamnidium elegans</name>
    <dbReference type="NCBI Taxonomy" id="101142"/>
    <lineage>
        <taxon>Eukaryota</taxon>
        <taxon>Fungi</taxon>
        <taxon>Fungi incertae sedis</taxon>
        <taxon>Mucoromycota</taxon>
        <taxon>Mucoromycotina</taxon>
        <taxon>Mucoromycetes</taxon>
        <taxon>Mucorales</taxon>
        <taxon>Mucorineae</taxon>
        <taxon>Mucoraceae</taxon>
        <taxon>Thamnidium</taxon>
    </lineage>
</organism>
<keyword evidence="2" id="KW-1185">Reference proteome</keyword>
<evidence type="ECO:0000313" key="1">
    <source>
        <dbReference type="EMBL" id="KAG2232967.1"/>
    </source>
</evidence>
<gene>
    <name evidence="1" type="ORF">INT48_008060</name>
</gene>
<comment type="caution">
    <text evidence="1">The sequence shown here is derived from an EMBL/GenBank/DDBJ whole genome shotgun (WGS) entry which is preliminary data.</text>
</comment>
<evidence type="ECO:0000313" key="2">
    <source>
        <dbReference type="Proteomes" id="UP000613177"/>
    </source>
</evidence>
<reference evidence="1" key="1">
    <citation type="submission" date="2021-01" db="EMBL/GenBank/DDBJ databases">
        <title>Metabolic potential, ecology and presence of endohyphal bacteria is reflected in genomic diversity of Mucoromycotina.</title>
        <authorList>
            <person name="Muszewska A."/>
            <person name="Okrasinska A."/>
            <person name="Steczkiewicz K."/>
            <person name="Drgas O."/>
            <person name="Orlowska M."/>
            <person name="Perlinska-Lenart U."/>
            <person name="Aleksandrzak-Piekarczyk T."/>
            <person name="Szatraj K."/>
            <person name="Zielenkiewicz U."/>
            <person name="Pilsyk S."/>
            <person name="Malc E."/>
            <person name="Mieczkowski P."/>
            <person name="Kruszewska J.S."/>
            <person name="Biernat P."/>
            <person name="Pawlowska J."/>
        </authorList>
    </citation>
    <scope>NUCLEOTIDE SEQUENCE</scope>
    <source>
        <strain evidence="1">WA0000018081</strain>
    </source>
</reference>
<name>A0A8H7SPJ3_9FUNG</name>
<proteinExistence type="predicted"/>
<feature type="non-terminal residue" evidence="1">
    <location>
        <position position="1"/>
    </location>
</feature>